<feature type="domain" description="Exocyst complex subunit Exo70 C-terminal" evidence="8">
    <location>
        <begin position="273"/>
        <end position="629"/>
    </location>
</feature>
<comment type="caution">
    <text evidence="9">The sequence shown here is derived from an EMBL/GenBank/DDBJ whole genome shotgun (WGS) entry which is preliminary data.</text>
</comment>
<dbReference type="GO" id="GO:0015031">
    <property type="term" value="P:protein transport"/>
    <property type="evidence" value="ECO:0007669"/>
    <property type="project" value="UniProtKB-KW"/>
</dbReference>
<proteinExistence type="inferred from homology"/>
<dbReference type="AlphaFoldDB" id="A0A9Q1I676"/>
<dbReference type="Pfam" id="PF03081">
    <property type="entry name" value="Exo70_C"/>
    <property type="match status" value="1"/>
</dbReference>
<gene>
    <name evidence="9" type="ORF">COCON_G00020180</name>
</gene>
<dbReference type="OrthoDB" id="1922221at2759"/>
<evidence type="ECO:0000259" key="8">
    <source>
        <dbReference type="Pfam" id="PF03081"/>
    </source>
</evidence>
<keyword evidence="2 5" id="KW-0813">Transport</keyword>
<evidence type="ECO:0000313" key="9">
    <source>
        <dbReference type="EMBL" id="KAJ8283168.1"/>
    </source>
</evidence>
<dbReference type="SUPFAM" id="SSF74788">
    <property type="entry name" value="Cullin repeat-like"/>
    <property type="match status" value="1"/>
</dbReference>
<dbReference type="Gene3D" id="1.20.1280.170">
    <property type="entry name" value="Exocyst complex component Exo70"/>
    <property type="match status" value="1"/>
</dbReference>
<evidence type="ECO:0000313" key="10">
    <source>
        <dbReference type="Proteomes" id="UP001152803"/>
    </source>
</evidence>
<evidence type="ECO:0000256" key="6">
    <source>
        <dbReference type="SAM" id="Coils"/>
    </source>
</evidence>
<keyword evidence="10" id="KW-1185">Reference proteome</keyword>
<keyword evidence="5" id="KW-0653">Protein transport</keyword>
<sequence length="637" mass="71678">MVPSEAASARKREIEAKLEQEQDMLAFIHENLEKSDQLTRGMVSILSSFESRLLRLECAVIPVHTQTGNLQRLQDHVDRALSCLDHVIGYYHVAKDTEKTIWEGPTGRLEEYLLCMAEIQKAVEFFQDNNPDSPELNTVKALFEKGQELLEAEFRALLTRCSRPVPPSWCCGSWGGDAGGDAGGGAGGGGSGAPPWACPTRHDFLSVYFQVRSVQLAGSLKGLRDFRRNSPPTACPSPALQARRKDTPTKRPPRRPGKDEMQDVDMDSYICCVSAFVRLALSEHALLAQVIPEQHQKKTFDSLIQEALDGLMLEGESIVAAARRAISRHDYTAVLTILPILRHLKQSRAESNTTLQGTASSTKNKLPNLIVSMETIGAKSAGGVCRQHQNDPDKEYNMPKDGTVHELASNVMLFLQQLLDFQETAGTMLASQVSESSCSSEFGRRVLSSYICKALGNLQLNLLSKSKVYEYSALSAIFLLNNYNYILKSLEKSELIQLVAVTQQQVESSYQDLIQQQVQVYQRSWWRVLEYLMDRNTPTFQPGHKLKDKERQLIKDKFKGFNEGLEELCKVQNAWAIPDTHLRDALRHAQKSLIAQTYRSFLHRYANISFTKNLDKYLKYRPEQVEEMIGRLFDTSA</sequence>
<dbReference type="PANTHER" id="PTHR12542">
    <property type="entry name" value="EXOCYST COMPLEX PROTEIN EXO70"/>
    <property type="match status" value="1"/>
</dbReference>
<protein>
    <recommendedName>
        <fullName evidence="4 5">Exocyst complex component 7</fullName>
    </recommendedName>
    <alternativeName>
        <fullName evidence="5">Exocyst complex component Exo70</fullName>
    </alternativeName>
</protein>
<dbReference type="GO" id="GO:0005546">
    <property type="term" value="F:phosphatidylinositol-4,5-bisphosphate binding"/>
    <property type="evidence" value="ECO:0007669"/>
    <property type="project" value="InterPro"/>
</dbReference>
<organism evidence="9 10">
    <name type="scientific">Conger conger</name>
    <name type="common">Conger eel</name>
    <name type="synonym">Muraena conger</name>
    <dbReference type="NCBI Taxonomy" id="82655"/>
    <lineage>
        <taxon>Eukaryota</taxon>
        <taxon>Metazoa</taxon>
        <taxon>Chordata</taxon>
        <taxon>Craniata</taxon>
        <taxon>Vertebrata</taxon>
        <taxon>Euteleostomi</taxon>
        <taxon>Actinopterygii</taxon>
        <taxon>Neopterygii</taxon>
        <taxon>Teleostei</taxon>
        <taxon>Anguilliformes</taxon>
        <taxon>Congridae</taxon>
        <taxon>Conger</taxon>
    </lineage>
</organism>
<feature type="coiled-coil region" evidence="6">
    <location>
        <begin position="4"/>
        <end position="31"/>
    </location>
</feature>
<dbReference type="Proteomes" id="UP001152803">
    <property type="component" value="Unassembled WGS sequence"/>
</dbReference>
<dbReference type="InterPro" id="IPR004140">
    <property type="entry name" value="Exo70"/>
</dbReference>
<dbReference type="GO" id="GO:0000145">
    <property type="term" value="C:exocyst"/>
    <property type="evidence" value="ECO:0007669"/>
    <property type="project" value="InterPro"/>
</dbReference>
<evidence type="ECO:0000256" key="7">
    <source>
        <dbReference type="SAM" id="MobiDB-lite"/>
    </source>
</evidence>
<keyword evidence="6" id="KW-0175">Coiled coil</keyword>
<accession>A0A9Q1I676</accession>
<feature type="region of interest" description="Disordered" evidence="7">
    <location>
        <begin position="225"/>
        <end position="261"/>
    </location>
</feature>
<evidence type="ECO:0000256" key="3">
    <source>
        <dbReference type="ARBA" id="ARBA00022483"/>
    </source>
</evidence>
<dbReference type="PANTHER" id="PTHR12542:SF41">
    <property type="entry name" value="EXOCYST COMPLEX COMPONENT 7"/>
    <property type="match status" value="1"/>
</dbReference>
<name>A0A9Q1I676_CONCO</name>
<dbReference type="InterPro" id="IPR016159">
    <property type="entry name" value="Cullin_repeat-like_dom_sf"/>
</dbReference>
<comment type="function">
    <text evidence="5">Component of the exocyst complex involved in the docking of exocytic vesicles with fusion sites on the plasma membrane.</text>
</comment>
<dbReference type="InterPro" id="IPR046364">
    <property type="entry name" value="Exo70_C"/>
</dbReference>
<reference evidence="9" key="1">
    <citation type="journal article" date="2023" name="Science">
        <title>Genome structures resolve the early diversification of teleost fishes.</title>
        <authorList>
            <person name="Parey E."/>
            <person name="Louis A."/>
            <person name="Montfort J."/>
            <person name="Bouchez O."/>
            <person name="Roques C."/>
            <person name="Iampietro C."/>
            <person name="Lluch J."/>
            <person name="Castinel A."/>
            <person name="Donnadieu C."/>
            <person name="Desvignes T."/>
            <person name="Floi Bucao C."/>
            <person name="Jouanno E."/>
            <person name="Wen M."/>
            <person name="Mejri S."/>
            <person name="Dirks R."/>
            <person name="Jansen H."/>
            <person name="Henkel C."/>
            <person name="Chen W.J."/>
            <person name="Zahm M."/>
            <person name="Cabau C."/>
            <person name="Klopp C."/>
            <person name="Thompson A.W."/>
            <person name="Robinson-Rechavi M."/>
            <person name="Braasch I."/>
            <person name="Lecointre G."/>
            <person name="Bobe J."/>
            <person name="Postlethwait J.H."/>
            <person name="Berthelot C."/>
            <person name="Roest Crollius H."/>
            <person name="Guiguen Y."/>
        </authorList>
    </citation>
    <scope>NUCLEOTIDE SEQUENCE</scope>
    <source>
        <strain evidence="9">Concon-B</strain>
    </source>
</reference>
<dbReference type="EMBL" id="JAFJMO010000002">
    <property type="protein sequence ID" value="KAJ8283168.1"/>
    <property type="molecule type" value="Genomic_DNA"/>
</dbReference>
<evidence type="ECO:0000256" key="5">
    <source>
        <dbReference type="RuleBase" id="RU365026"/>
    </source>
</evidence>
<dbReference type="Pfam" id="PF20669">
    <property type="entry name" value="Exo70_N"/>
    <property type="match status" value="1"/>
</dbReference>
<dbReference type="GO" id="GO:0006887">
    <property type="term" value="P:exocytosis"/>
    <property type="evidence" value="ECO:0007669"/>
    <property type="project" value="UniProtKB-KW"/>
</dbReference>
<comment type="similarity">
    <text evidence="1 5">Belongs to the EXO70 family.</text>
</comment>
<keyword evidence="3 5" id="KW-0268">Exocytosis</keyword>
<evidence type="ECO:0000256" key="1">
    <source>
        <dbReference type="ARBA" id="ARBA00006756"/>
    </source>
</evidence>
<evidence type="ECO:0000256" key="4">
    <source>
        <dbReference type="ARBA" id="ARBA00026169"/>
    </source>
</evidence>
<evidence type="ECO:0000256" key="2">
    <source>
        <dbReference type="ARBA" id="ARBA00022448"/>
    </source>
</evidence>